<gene>
    <name evidence="5" type="ORF">E6K80_05730</name>
</gene>
<evidence type="ECO:0000256" key="2">
    <source>
        <dbReference type="ARBA" id="ARBA00022723"/>
    </source>
</evidence>
<feature type="binding site" evidence="3">
    <location>
        <position position="55"/>
    </location>
    <ligand>
        <name>a divalent metal cation</name>
        <dbReference type="ChEBI" id="CHEBI:60240"/>
    </ligand>
</feature>
<proteinExistence type="inferred from homology"/>
<comment type="similarity">
    <text evidence="1">Belongs to the DinB family.</text>
</comment>
<keyword evidence="4" id="KW-0732">Signal</keyword>
<feature type="binding site" evidence="3">
    <location>
        <position position="136"/>
    </location>
    <ligand>
        <name>a divalent metal cation</name>
        <dbReference type="ChEBI" id="CHEBI:60240"/>
    </ligand>
</feature>
<sequence>MKTKWWVLSLVGMTLAIGALRVAGAADEPTGYKADMISWIKDMKGVRSQGEVFLHVAGANYGIPAMMGVAPPQGFQLETYEQSMTKKADIQKALKDSFAHLETALANTSETDMDKEVTLFGQKMTKRHAYMLLLSHVHEHLGQSIAYARSNGIVPPWTAKQQAAVRQEAEKKKDAK</sequence>
<dbReference type="SUPFAM" id="SSF109854">
    <property type="entry name" value="DinB/YfiT-like putative metalloenzymes"/>
    <property type="match status" value="1"/>
</dbReference>
<evidence type="ECO:0000256" key="1">
    <source>
        <dbReference type="ARBA" id="ARBA00008635"/>
    </source>
</evidence>
<dbReference type="InterPro" id="IPR007837">
    <property type="entry name" value="DinB"/>
</dbReference>
<reference evidence="5 6" key="1">
    <citation type="journal article" date="2019" name="Nat. Microbiol.">
        <title>Mediterranean grassland soil C-N compound turnover is dependent on rainfall and depth, and is mediated by genomically divergent microorganisms.</title>
        <authorList>
            <person name="Diamond S."/>
            <person name="Andeer P.F."/>
            <person name="Li Z."/>
            <person name="Crits-Christoph A."/>
            <person name="Burstein D."/>
            <person name="Anantharaman K."/>
            <person name="Lane K.R."/>
            <person name="Thomas B.C."/>
            <person name="Pan C."/>
            <person name="Northen T.R."/>
            <person name="Banfield J.F."/>
        </authorList>
    </citation>
    <scope>NUCLEOTIDE SEQUENCE [LARGE SCALE GENOMIC DNA]</scope>
    <source>
        <strain evidence="5">WS_10</strain>
    </source>
</reference>
<evidence type="ECO:0000256" key="3">
    <source>
        <dbReference type="PIRSR" id="PIRSR607837-1"/>
    </source>
</evidence>
<dbReference type="InterPro" id="IPR034660">
    <property type="entry name" value="DinB/YfiT-like"/>
</dbReference>
<feature type="chain" id="PRO_5021776177" evidence="4">
    <location>
        <begin position="26"/>
        <end position="176"/>
    </location>
</feature>
<feature type="binding site" evidence="3">
    <location>
        <position position="140"/>
    </location>
    <ligand>
        <name>a divalent metal cation</name>
        <dbReference type="ChEBI" id="CHEBI:60240"/>
    </ligand>
</feature>
<dbReference type="Pfam" id="PF05163">
    <property type="entry name" value="DinB"/>
    <property type="match status" value="1"/>
</dbReference>
<organism evidence="5 6">
    <name type="scientific">Eiseniibacteriota bacterium</name>
    <dbReference type="NCBI Taxonomy" id="2212470"/>
    <lineage>
        <taxon>Bacteria</taxon>
        <taxon>Candidatus Eiseniibacteriota</taxon>
    </lineage>
</organism>
<accession>A0A538U6R9</accession>
<dbReference type="AlphaFoldDB" id="A0A538U6R9"/>
<evidence type="ECO:0000313" key="6">
    <source>
        <dbReference type="Proteomes" id="UP000319836"/>
    </source>
</evidence>
<name>A0A538U6R9_UNCEI</name>
<protein>
    <submittedName>
        <fullName evidence="5">DinB family protein</fullName>
    </submittedName>
</protein>
<evidence type="ECO:0000313" key="5">
    <source>
        <dbReference type="EMBL" id="TMQ71389.1"/>
    </source>
</evidence>
<evidence type="ECO:0000256" key="4">
    <source>
        <dbReference type="SAM" id="SignalP"/>
    </source>
</evidence>
<keyword evidence="2 3" id="KW-0479">Metal-binding</keyword>
<dbReference type="GO" id="GO:0046872">
    <property type="term" value="F:metal ion binding"/>
    <property type="evidence" value="ECO:0007669"/>
    <property type="project" value="UniProtKB-KW"/>
</dbReference>
<feature type="signal peptide" evidence="4">
    <location>
        <begin position="1"/>
        <end position="25"/>
    </location>
</feature>
<dbReference type="Gene3D" id="1.20.120.450">
    <property type="entry name" value="dinb family like domain"/>
    <property type="match status" value="1"/>
</dbReference>
<dbReference type="Proteomes" id="UP000319836">
    <property type="component" value="Unassembled WGS sequence"/>
</dbReference>
<dbReference type="EMBL" id="VBPA01000128">
    <property type="protein sequence ID" value="TMQ71389.1"/>
    <property type="molecule type" value="Genomic_DNA"/>
</dbReference>
<comment type="caution">
    <text evidence="5">The sequence shown here is derived from an EMBL/GenBank/DDBJ whole genome shotgun (WGS) entry which is preliminary data.</text>
</comment>